<evidence type="ECO:0000313" key="4">
    <source>
        <dbReference type="Proteomes" id="UP000039324"/>
    </source>
</evidence>
<sequence>MAGARDWHDIVGREVASVPPSPYRLCTGLAKYNRRSTAPVITSGQKRTRDMGRRGKPADASCDIIGDITSAYEHLLNVEPVSYRPVHVAKQDIEPPSAVPPPKLAEPPARSLAAIYDLLSDDIFHSQNRNDEKIIDEEPAYRPSRKEAVNAKPATSNASTRAATVVAPCSHPTRARVIAASAGGQSRSHNVAIARRVEEGIRRRQRYAAQCTKEVLRHHEETRRATSPPSSPGPAKRTKTQHRNAALTTLHDIVEDCLANAADDAASSSSASGTDDDVDAPEEISPALYVIRLQSIRLIGEKVRELRREQRIKERALNNAVDELQEKVRVSSAIALNLKRDHASVVVERAPMIMGLRQGAYVRRRPRRSVRLEDVLMKIRLARSLAVKTTAQIFLVTLCNLSALSRLRRALVDRMHARFPAMLQTASFRLWARSTPVRDHDRPQLAASLIQWRRDRLLRNALTVWHLRLIQVRRNEMLDRLAAAYAASNPFYRWHEAYRRRLRLRDELQHRVDGITSPPGDSRHAICRAEFKARCATAVRNTSGIASGPGRPPAREPVPDHRAQRPTLMRLADMLADRSARRAAFVRWRSALCAVDLSRHVDALGRFRRGRRALSRWRHATRMAREADSLAMYSCLRGSFLHWMTVFDGRNRTRHLVSEVVYPLRLQKRLWHRWRSRASLRRPHAQIAFNRMRACLSSAFRRWTLATLQKRRLRRALDRAHTAHLQHEWRRLWQRWRNRCKQARVLSRVLRDAVYRWKERVEHPQHERNVELQTAVFSAWRAFACRERTQRVRRCQQSTAEIFDSLRRKVDAMGIWKRAVDRARAFRAWRRVVAEVVHRRKRFVVKWRYLVPLKKAFRALQVNATADAASSLFWKTHIR</sequence>
<keyword evidence="3" id="KW-0496">Mitochondrion</keyword>
<dbReference type="Proteomes" id="UP000039324">
    <property type="component" value="Unassembled WGS sequence"/>
</dbReference>
<feature type="compositionally biased region" description="Polar residues" evidence="1">
    <location>
        <begin position="153"/>
        <end position="162"/>
    </location>
</feature>
<evidence type="ECO:0008006" key="6">
    <source>
        <dbReference type="Google" id="ProtNLM"/>
    </source>
</evidence>
<feature type="region of interest" description="Disordered" evidence="1">
    <location>
        <begin position="144"/>
        <end position="166"/>
    </location>
</feature>
<proteinExistence type="predicted"/>
<name>A0A0G4IK45_PLABS</name>
<evidence type="ECO:0000313" key="2">
    <source>
        <dbReference type="EMBL" id="CEO95533.1"/>
    </source>
</evidence>
<reference evidence="2 4" key="1">
    <citation type="submission" date="2015-02" db="EMBL/GenBank/DDBJ databases">
        <authorList>
            <person name="Chooi Y.-H."/>
        </authorList>
    </citation>
    <scope>NUCLEOTIDE SEQUENCE [LARGE SCALE GENOMIC DNA]</scope>
    <source>
        <strain evidence="2">E3</strain>
    </source>
</reference>
<accession>A0A0G4IK45</accession>
<dbReference type="Proteomes" id="UP000290189">
    <property type="component" value="Unassembled WGS sequence"/>
</dbReference>
<dbReference type="AlphaFoldDB" id="A0A0G4IK45"/>
<feature type="region of interest" description="Disordered" evidence="1">
    <location>
        <begin position="213"/>
        <end position="242"/>
    </location>
</feature>
<evidence type="ECO:0000313" key="3">
    <source>
        <dbReference type="EMBL" id="SPR00408.1"/>
    </source>
</evidence>
<evidence type="ECO:0000256" key="1">
    <source>
        <dbReference type="SAM" id="MobiDB-lite"/>
    </source>
</evidence>
<evidence type="ECO:0000313" key="5">
    <source>
        <dbReference type="Proteomes" id="UP000290189"/>
    </source>
</evidence>
<feature type="region of interest" description="Disordered" evidence="1">
    <location>
        <begin position="542"/>
        <end position="561"/>
    </location>
</feature>
<feature type="compositionally biased region" description="Basic and acidic residues" evidence="1">
    <location>
        <begin position="47"/>
        <end position="57"/>
    </location>
</feature>
<feature type="region of interest" description="Disordered" evidence="1">
    <location>
        <begin position="38"/>
        <end position="58"/>
    </location>
</feature>
<dbReference type="EMBL" id="OVEO01000014">
    <property type="protein sequence ID" value="SPR00408.1"/>
    <property type="molecule type" value="Genomic_DNA"/>
</dbReference>
<geneLocation type="mitochondrion" evidence="3"/>
<reference evidence="3 5" key="2">
    <citation type="submission" date="2018-03" db="EMBL/GenBank/DDBJ databases">
        <authorList>
            <person name="Fogelqvist J."/>
        </authorList>
    </citation>
    <scope>NUCLEOTIDE SEQUENCE [LARGE SCALE GENOMIC DNA]</scope>
</reference>
<keyword evidence="4" id="KW-1185">Reference proteome</keyword>
<dbReference type="EMBL" id="CDSF01000024">
    <property type="protein sequence ID" value="CEO95533.1"/>
    <property type="molecule type" value="Genomic_DNA"/>
</dbReference>
<gene>
    <name evidence="2" type="ORF">PBRA_004258</name>
    <name evidence="3" type="ORF">PLBR_LOCUS7623</name>
</gene>
<organism evidence="2 4">
    <name type="scientific">Plasmodiophora brassicae</name>
    <name type="common">Clubroot disease agent</name>
    <dbReference type="NCBI Taxonomy" id="37360"/>
    <lineage>
        <taxon>Eukaryota</taxon>
        <taxon>Sar</taxon>
        <taxon>Rhizaria</taxon>
        <taxon>Endomyxa</taxon>
        <taxon>Phytomyxea</taxon>
        <taxon>Plasmodiophorida</taxon>
        <taxon>Plasmodiophoridae</taxon>
        <taxon>Plasmodiophora</taxon>
    </lineage>
</organism>
<feature type="compositionally biased region" description="Basic and acidic residues" evidence="1">
    <location>
        <begin position="214"/>
        <end position="224"/>
    </location>
</feature>
<protein>
    <recommendedName>
        <fullName evidence="6">Sfi1 spindle body domain-containing protein</fullName>
    </recommendedName>
</protein>